<dbReference type="InterPro" id="IPR025291">
    <property type="entry name" value="DUF4153"/>
</dbReference>
<feature type="transmembrane region" description="Helical" evidence="1">
    <location>
        <begin position="233"/>
        <end position="256"/>
    </location>
</feature>
<dbReference type="OrthoDB" id="9809196at2"/>
<evidence type="ECO:0000256" key="1">
    <source>
        <dbReference type="SAM" id="Phobius"/>
    </source>
</evidence>
<dbReference type="AlphaFoldDB" id="A0A4Y1WUA9"/>
<feature type="transmembrane region" description="Helical" evidence="1">
    <location>
        <begin position="62"/>
        <end position="81"/>
    </location>
</feature>
<organism evidence="2 3">
    <name type="scientific">Alistipes communis</name>
    <dbReference type="NCBI Taxonomy" id="2585118"/>
    <lineage>
        <taxon>Bacteria</taxon>
        <taxon>Pseudomonadati</taxon>
        <taxon>Bacteroidota</taxon>
        <taxon>Bacteroidia</taxon>
        <taxon>Bacteroidales</taxon>
        <taxon>Rikenellaceae</taxon>
        <taxon>Alistipes</taxon>
    </lineage>
</organism>
<feature type="transmembrane region" description="Helical" evidence="1">
    <location>
        <begin position="155"/>
        <end position="179"/>
    </location>
</feature>
<gene>
    <name evidence="2" type="ORF">A5CBH24_19540</name>
</gene>
<feature type="transmembrane region" description="Helical" evidence="1">
    <location>
        <begin position="93"/>
        <end position="110"/>
    </location>
</feature>
<keyword evidence="3" id="KW-1185">Reference proteome</keyword>
<reference evidence="3" key="1">
    <citation type="submission" date="2019-06" db="EMBL/GenBank/DDBJ databases">
        <title>Alistipes onderdonkii subsp. vulgaris subsp. nov., Alistipes dispar sp. nov. and Alistipes communis sp. nov., isolated from human faeces, and creation of Alistipes onderdonkii subsp. onderdonkii subsp. nov.</title>
        <authorList>
            <person name="Sakamoto M."/>
            <person name="Ikeyama N."/>
            <person name="Ogata Y."/>
            <person name="Suda W."/>
            <person name="Iino T."/>
            <person name="Hattori M."/>
            <person name="Ohkuma M."/>
        </authorList>
    </citation>
    <scope>NUCLEOTIDE SEQUENCE [LARGE SCALE GENOMIC DNA]</scope>
    <source>
        <strain evidence="3">5CBH24</strain>
    </source>
</reference>
<feature type="transmembrane region" description="Helical" evidence="1">
    <location>
        <begin position="292"/>
        <end position="311"/>
    </location>
</feature>
<keyword evidence="1" id="KW-0472">Membrane</keyword>
<feature type="transmembrane region" description="Helical" evidence="1">
    <location>
        <begin position="349"/>
        <end position="367"/>
    </location>
</feature>
<dbReference type="KEGG" id="acou:A5CBH24_19540"/>
<sequence length="591" mass="67446">MNRLKKFLTDTADSLLRVALRYPVEAALCIYACIFGAIQIEWSFDYHMLLAADGAATEMRQLPHGVFTMLPLTMLATLIVHTLVGRASRAWRTLYLLVPLLLTIASWLLGKEWFGTSRFFITSAVLAPLGLLMARRTLPNGPFVRQTLGYIRAAAVGGIFALTAMLSAMAIYHSVIYIFNIPASWEVRNLVDSYIVLFSWALLWPLTALARLDGYLSDEPQGTKTTDTLLNWILAPALLVYAAILYLYCLQILFTWSLPKGGVAYLVFGFTMALFTVKALQELVVQRRYDWFFDRISIFALPPLVLFWAGVMQRVGDYGLTDWRVYLIVCGAIMTAAVALFAARRTGRYYYIAATAFVLFFLTAYIPRFSATAFSLRSQTARAERLAGQTGLLDESGRLDLSRIDERDTAQLKRYRELYASLDYLDDHDTLLLADRFGIARSRELLGRFHSDRIRDYIQWGYELDTAEAAALTSSYSNSELRAPLRIDGYRYCYAPVSFSYNNGSSRYTTSGDTLRLYLPDGRELFRRSFDELFTERCDQLLYWPDDEPLYTADNLLFYRTDSLLISFSWAEVSRGKHRYVALNVDKFYTK</sequence>
<keyword evidence="1" id="KW-1133">Transmembrane helix</keyword>
<protein>
    <recommendedName>
        <fullName evidence="4">DUF4153 domain-containing protein</fullName>
    </recommendedName>
</protein>
<evidence type="ECO:0008006" key="4">
    <source>
        <dbReference type="Google" id="ProtNLM"/>
    </source>
</evidence>
<dbReference type="GeneID" id="78342670"/>
<dbReference type="Proteomes" id="UP000318946">
    <property type="component" value="Chromosome"/>
</dbReference>
<proteinExistence type="predicted"/>
<accession>A0A4Y1WUA9</accession>
<dbReference type="Pfam" id="PF13687">
    <property type="entry name" value="DUF4153"/>
    <property type="match status" value="1"/>
</dbReference>
<feature type="transmembrane region" description="Helical" evidence="1">
    <location>
        <begin position="323"/>
        <end position="342"/>
    </location>
</feature>
<keyword evidence="1" id="KW-0812">Transmembrane</keyword>
<name>A0A4Y1WUA9_9BACT</name>
<evidence type="ECO:0000313" key="2">
    <source>
        <dbReference type="EMBL" id="BBL04641.1"/>
    </source>
</evidence>
<evidence type="ECO:0000313" key="3">
    <source>
        <dbReference type="Proteomes" id="UP000318946"/>
    </source>
</evidence>
<feature type="transmembrane region" description="Helical" evidence="1">
    <location>
        <begin position="116"/>
        <end position="134"/>
    </location>
</feature>
<dbReference type="RefSeq" id="WP_141413034.1">
    <property type="nucleotide sequence ID" value="NZ_AP019735.1"/>
</dbReference>
<feature type="transmembrane region" description="Helical" evidence="1">
    <location>
        <begin position="20"/>
        <end position="42"/>
    </location>
</feature>
<dbReference type="EMBL" id="AP019735">
    <property type="protein sequence ID" value="BBL04641.1"/>
    <property type="molecule type" value="Genomic_DNA"/>
</dbReference>
<feature type="transmembrane region" description="Helical" evidence="1">
    <location>
        <begin position="191"/>
        <end position="212"/>
    </location>
</feature>
<feature type="transmembrane region" description="Helical" evidence="1">
    <location>
        <begin position="262"/>
        <end position="280"/>
    </location>
</feature>